<dbReference type="EMBL" id="JAVRBK010000002">
    <property type="protein sequence ID" value="KAK5647535.1"/>
    <property type="molecule type" value="Genomic_DNA"/>
</dbReference>
<protein>
    <recommendedName>
        <fullName evidence="2">DUF4806 domain-containing protein</fullName>
    </recommendedName>
</protein>
<dbReference type="Pfam" id="PF16064">
    <property type="entry name" value="DUF4806"/>
    <property type="match status" value="1"/>
</dbReference>
<feature type="region of interest" description="Disordered" evidence="1">
    <location>
        <begin position="54"/>
        <end position="76"/>
    </location>
</feature>
<gene>
    <name evidence="3" type="ORF">RI129_002427</name>
</gene>
<organism evidence="3 4">
    <name type="scientific">Pyrocoelia pectoralis</name>
    <dbReference type="NCBI Taxonomy" id="417401"/>
    <lineage>
        <taxon>Eukaryota</taxon>
        <taxon>Metazoa</taxon>
        <taxon>Ecdysozoa</taxon>
        <taxon>Arthropoda</taxon>
        <taxon>Hexapoda</taxon>
        <taxon>Insecta</taxon>
        <taxon>Pterygota</taxon>
        <taxon>Neoptera</taxon>
        <taxon>Endopterygota</taxon>
        <taxon>Coleoptera</taxon>
        <taxon>Polyphaga</taxon>
        <taxon>Elateriformia</taxon>
        <taxon>Elateroidea</taxon>
        <taxon>Lampyridae</taxon>
        <taxon>Lampyrinae</taxon>
        <taxon>Pyrocoelia</taxon>
    </lineage>
</organism>
<proteinExistence type="predicted"/>
<dbReference type="PANTHER" id="PTHR34153:SF2">
    <property type="entry name" value="SI:CH211-262H13.3-RELATED"/>
    <property type="match status" value="1"/>
</dbReference>
<feature type="region of interest" description="Disordered" evidence="1">
    <location>
        <begin position="293"/>
        <end position="336"/>
    </location>
</feature>
<evidence type="ECO:0000313" key="3">
    <source>
        <dbReference type="EMBL" id="KAK5647535.1"/>
    </source>
</evidence>
<sequence>MKKIDFCYLSNRQKRRRVISCCNTSVVITNPNCKTDNAIYDETLETSFNQNSIPERSDRVSAHSPNVSEQLNDTAESRTAESIFDCSSKNSNRKQDEVSDESLLVQLRQWVLKYNIAHSAVDDLLRVLNSSKNNFLTNTTNTINLPTNVRTLMKTPRCVKNSIVSISGGNYVHFGLEMGVISILKKLWNSQKSNFLHNERKLEINFNIDGLPISQSSSSCFWPILVVYFHADETYSEIPTSWLTEDRRTCWWPKSKNPNLMMTKGILPNESWDKFEVSIQSYCNTLGSARKKAEDSDYSTSSMEDRGRGKRKKSKICNKNSDSDESRTSTPPPRIRKLVHSQIKENLTPISNIEHAPIICEDGVNLSEVNYLEEDVVVPLSVVTDVNLPVTETVNNSRTVTPTYSLGSASHTVTPVSSYLTNSIGNKLNKLVNTCAAIHQYVKSIDNRLKLLENGAQKATDISPIFLERLPIQTLEELEEFENLLTDNNETKLQFANFIKTIGGRHAKDCVHRILKRIYSNNLGVHCSWLGQRNNFRVCDLRSMILIKDRNPLHFCVKQSDDSVWIVFLFDS</sequence>
<dbReference type="AlphaFoldDB" id="A0AAN7VG01"/>
<evidence type="ECO:0000259" key="2">
    <source>
        <dbReference type="Pfam" id="PF16064"/>
    </source>
</evidence>
<comment type="caution">
    <text evidence="3">The sequence shown here is derived from an EMBL/GenBank/DDBJ whole genome shotgun (WGS) entry which is preliminary data.</text>
</comment>
<feature type="domain" description="DUF4806" evidence="2">
    <location>
        <begin position="470"/>
        <end position="535"/>
    </location>
</feature>
<accession>A0AAN7VG01</accession>
<evidence type="ECO:0000256" key="1">
    <source>
        <dbReference type="SAM" id="MobiDB-lite"/>
    </source>
</evidence>
<reference evidence="3 4" key="1">
    <citation type="journal article" date="2024" name="Insects">
        <title>An Improved Chromosome-Level Genome Assembly of the Firefly Pyrocoelia pectoralis.</title>
        <authorList>
            <person name="Fu X."/>
            <person name="Meyer-Rochow V.B."/>
            <person name="Ballantyne L."/>
            <person name="Zhu X."/>
        </authorList>
    </citation>
    <scope>NUCLEOTIDE SEQUENCE [LARGE SCALE GENOMIC DNA]</scope>
    <source>
        <strain evidence="3">XCY_ONT2</strain>
    </source>
</reference>
<dbReference type="Proteomes" id="UP001329430">
    <property type="component" value="Chromosome 2"/>
</dbReference>
<dbReference type="InterPro" id="IPR032071">
    <property type="entry name" value="DUF4806"/>
</dbReference>
<dbReference type="PANTHER" id="PTHR34153">
    <property type="entry name" value="SI:CH211-262H13.3-RELATED-RELATED"/>
    <property type="match status" value="1"/>
</dbReference>
<name>A0AAN7VG01_9COLE</name>
<feature type="compositionally biased region" description="Polar residues" evidence="1">
    <location>
        <begin position="63"/>
        <end position="74"/>
    </location>
</feature>
<evidence type="ECO:0000313" key="4">
    <source>
        <dbReference type="Proteomes" id="UP001329430"/>
    </source>
</evidence>
<keyword evidence="4" id="KW-1185">Reference proteome</keyword>